<dbReference type="FunFam" id="3.40.50.880:FF:000003">
    <property type="entry name" value="Anthranilate synthase component II"/>
    <property type="match status" value="1"/>
</dbReference>
<dbReference type="OrthoDB" id="9806430at2"/>
<name>A0A1E3G1B3_9BACT</name>
<protein>
    <submittedName>
        <fullName evidence="3">Anthranilate synthase component II</fullName>
    </submittedName>
</protein>
<gene>
    <name evidence="3" type="ORF">A4H02_07485</name>
</gene>
<dbReference type="AlphaFoldDB" id="A0A1E3G1B3"/>
<dbReference type="GO" id="GO:0004049">
    <property type="term" value="F:anthranilate synthase activity"/>
    <property type="evidence" value="ECO:0007669"/>
    <property type="project" value="TreeGrafter"/>
</dbReference>
<keyword evidence="4" id="KW-1185">Reference proteome</keyword>
<evidence type="ECO:0000259" key="2">
    <source>
        <dbReference type="Pfam" id="PF00117"/>
    </source>
</evidence>
<dbReference type="InterPro" id="IPR017926">
    <property type="entry name" value="GATASE"/>
</dbReference>
<proteinExistence type="predicted"/>
<dbReference type="PROSITE" id="PS51273">
    <property type="entry name" value="GATASE_TYPE_1"/>
    <property type="match status" value="1"/>
</dbReference>
<dbReference type="STRING" id="1008305.A4H02_07485"/>
<keyword evidence="1" id="KW-0315">Glutamine amidotransferase</keyword>
<feature type="domain" description="Glutamine amidotransferase" evidence="2">
    <location>
        <begin position="3"/>
        <end position="192"/>
    </location>
</feature>
<dbReference type="Proteomes" id="UP000094570">
    <property type="component" value="Unassembled WGS sequence"/>
</dbReference>
<dbReference type="PRINTS" id="PR00096">
    <property type="entry name" value="GATASE"/>
</dbReference>
<dbReference type="CDD" id="cd01743">
    <property type="entry name" value="GATase1_Anthranilate_Synthase"/>
    <property type="match status" value="1"/>
</dbReference>
<sequence>MFVVIDNYDSFTYNLVQYVMTLVGEERVSVYRNDEFRLDELSEKKKSGELEGIIISPGPGHPKDIPDVVELVRTLGADIPVLGICLGHQVIGYAFGCEVKNAKEVVHGKTRKCFHDGKGIFQGIPSPINVMRYHSLIVDRDTLAGSELILTAQSEDGEVMGLRHKRFPIEGVQFHPESLFTDHGFEMIRNFVEFAKSFSVRG</sequence>
<dbReference type="PANTHER" id="PTHR43418">
    <property type="entry name" value="MULTIFUNCTIONAL TRYPTOPHAN BIOSYNTHESIS PROTEIN-RELATED"/>
    <property type="match status" value="1"/>
</dbReference>
<dbReference type="InterPro" id="IPR006221">
    <property type="entry name" value="TrpG/PapA_dom"/>
</dbReference>
<dbReference type="PRINTS" id="PR00099">
    <property type="entry name" value="CPSGATASE"/>
</dbReference>
<reference evidence="4" key="1">
    <citation type="submission" date="2016-04" db="EMBL/GenBank/DDBJ databases">
        <title>The genome sequence project of a novel Fervidobacterium isolate from a hot spring in Thailand.</title>
        <authorList>
            <person name="Gonzalez J.M."/>
            <person name="Cuecas A."/>
            <person name="Kanoksilapatham W."/>
        </authorList>
    </citation>
    <scope>NUCLEOTIDE SEQUENCE [LARGE SCALE GENOMIC DNA]</scope>
    <source>
        <strain evidence="4">FC2004</strain>
    </source>
</reference>
<dbReference type="GO" id="GO:0005829">
    <property type="term" value="C:cytosol"/>
    <property type="evidence" value="ECO:0007669"/>
    <property type="project" value="TreeGrafter"/>
</dbReference>
<dbReference type="NCBIfam" id="TIGR00566">
    <property type="entry name" value="trpG_papA"/>
    <property type="match status" value="1"/>
</dbReference>
<evidence type="ECO:0000256" key="1">
    <source>
        <dbReference type="ARBA" id="ARBA00022962"/>
    </source>
</evidence>
<accession>A0A1E3G1B3</accession>
<comment type="caution">
    <text evidence="3">The sequence shown here is derived from an EMBL/GenBank/DDBJ whole genome shotgun (WGS) entry which is preliminary data.</text>
</comment>
<dbReference type="EMBL" id="LWAF01000012">
    <property type="protein sequence ID" value="ODN30012.1"/>
    <property type="molecule type" value="Genomic_DNA"/>
</dbReference>
<evidence type="ECO:0000313" key="4">
    <source>
        <dbReference type="Proteomes" id="UP000094570"/>
    </source>
</evidence>
<dbReference type="SUPFAM" id="SSF52317">
    <property type="entry name" value="Class I glutamine amidotransferase-like"/>
    <property type="match status" value="1"/>
</dbReference>
<organism evidence="3 4">
    <name type="scientific">Fervidobacterium thailandense</name>
    <dbReference type="NCBI Taxonomy" id="1008305"/>
    <lineage>
        <taxon>Bacteria</taxon>
        <taxon>Thermotogati</taxon>
        <taxon>Thermotogota</taxon>
        <taxon>Thermotogae</taxon>
        <taxon>Thermotogales</taxon>
        <taxon>Fervidobacteriaceae</taxon>
        <taxon>Fervidobacterium</taxon>
    </lineage>
</organism>
<dbReference type="Pfam" id="PF00117">
    <property type="entry name" value="GATase"/>
    <property type="match status" value="1"/>
</dbReference>
<dbReference type="RefSeq" id="WP_069293555.1">
    <property type="nucleotide sequence ID" value="NZ_CP140110.1"/>
</dbReference>
<dbReference type="PRINTS" id="PR00097">
    <property type="entry name" value="ANTSNTHASEII"/>
</dbReference>
<evidence type="ECO:0000313" key="3">
    <source>
        <dbReference type="EMBL" id="ODN30012.1"/>
    </source>
</evidence>
<dbReference type="InterPro" id="IPR050472">
    <property type="entry name" value="Anth_synth/Amidotransfase"/>
</dbReference>
<dbReference type="PANTHER" id="PTHR43418:SF4">
    <property type="entry name" value="MULTIFUNCTIONAL TRYPTOPHAN BIOSYNTHESIS PROTEIN"/>
    <property type="match status" value="1"/>
</dbReference>
<dbReference type="InterPro" id="IPR029062">
    <property type="entry name" value="Class_I_gatase-like"/>
</dbReference>
<dbReference type="Gene3D" id="3.40.50.880">
    <property type="match status" value="1"/>
</dbReference>
<dbReference type="GO" id="GO:0000162">
    <property type="term" value="P:L-tryptophan biosynthetic process"/>
    <property type="evidence" value="ECO:0007669"/>
    <property type="project" value="TreeGrafter"/>
</dbReference>